<sequence length="155" mass="17699">MNGNDFLVTSWYQNGSCAPSNLFAYSFVPFPSCATAKPSDQLDGTCKQDYDFLGQLSKNLGGQTYILFQSFANDVKCSDPAKTTEFYALTFNKNLNLNLNVEDWSPNNRQLSRDESNINKIYLTRDGSVIKTFDAKHLLLLRYWILRVRLPRCSQ</sequence>
<dbReference type="Proteomes" id="UP000193642">
    <property type="component" value="Unassembled WGS sequence"/>
</dbReference>
<name>A0A1Y2CEP8_9FUNG</name>
<comment type="caution">
    <text evidence="1">The sequence shown here is derived from an EMBL/GenBank/DDBJ whole genome shotgun (WGS) entry which is preliminary data.</text>
</comment>
<organism evidence="1 2">
    <name type="scientific">Rhizoclosmatium globosum</name>
    <dbReference type="NCBI Taxonomy" id="329046"/>
    <lineage>
        <taxon>Eukaryota</taxon>
        <taxon>Fungi</taxon>
        <taxon>Fungi incertae sedis</taxon>
        <taxon>Chytridiomycota</taxon>
        <taxon>Chytridiomycota incertae sedis</taxon>
        <taxon>Chytridiomycetes</taxon>
        <taxon>Chytridiales</taxon>
        <taxon>Chytriomycetaceae</taxon>
        <taxon>Rhizoclosmatium</taxon>
    </lineage>
</organism>
<dbReference type="AlphaFoldDB" id="A0A1Y2CEP8"/>
<reference evidence="1 2" key="1">
    <citation type="submission" date="2016-07" db="EMBL/GenBank/DDBJ databases">
        <title>Pervasive Adenine N6-methylation of Active Genes in Fungi.</title>
        <authorList>
            <consortium name="DOE Joint Genome Institute"/>
            <person name="Mondo S.J."/>
            <person name="Dannebaum R.O."/>
            <person name="Kuo R.C."/>
            <person name="Labutti K."/>
            <person name="Haridas S."/>
            <person name="Kuo A."/>
            <person name="Salamov A."/>
            <person name="Ahrendt S.R."/>
            <person name="Lipzen A."/>
            <person name="Sullivan W."/>
            <person name="Andreopoulos W.B."/>
            <person name="Clum A."/>
            <person name="Lindquist E."/>
            <person name="Daum C."/>
            <person name="Ramamoorthy G.K."/>
            <person name="Gryganskyi A."/>
            <person name="Culley D."/>
            <person name="Magnuson J.K."/>
            <person name="James T.Y."/>
            <person name="O'Malley M.A."/>
            <person name="Stajich J.E."/>
            <person name="Spatafora J.W."/>
            <person name="Visel A."/>
            <person name="Grigoriev I.V."/>
        </authorList>
    </citation>
    <scope>NUCLEOTIDE SEQUENCE [LARGE SCALE GENOMIC DNA]</scope>
    <source>
        <strain evidence="1 2">JEL800</strain>
    </source>
</reference>
<proteinExistence type="predicted"/>
<keyword evidence="2" id="KW-1185">Reference proteome</keyword>
<dbReference type="EMBL" id="MCGO01000020">
    <property type="protein sequence ID" value="ORY45284.1"/>
    <property type="molecule type" value="Genomic_DNA"/>
</dbReference>
<accession>A0A1Y2CEP8</accession>
<evidence type="ECO:0000313" key="2">
    <source>
        <dbReference type="Proteomes" id="UP000193642"/>
    </source>
</evidence>
<evidence type="ECO:0000313" key="1">
    <source>
        <dbReference type="EMBL" id="ORY45284.1"/>
    </source>
</evidence>
<protein>
    <submittedName>
        <fullName evidence="1">Uncharacterized protein</fullName>
    </submittedName>
</protein>
<gene>
    <name evidence="1" type="ORF">BCR33DRAFT_716569</name>
</gene>